<evidence type="ECO:0000313" key="1">
    <source>
        <dbReference type="EMBL" id="SFP61790.1"/>
    </source>
</evidence>
<evidence type="ECO:0000313" key="2">
    <source>
        <dbReference type="Proteomes" id="UP000199356"/>
    </source>
</evidence>
<dbReference type="RefSeq" id="WP_093422279.1">
    <property type="nucleotide sequence ID" value="NZ_FOXA01000009.1"/>
</dbReference>
<organism evidence="1 2">
    <name type="scientific">Tranquillimonas alkanivorans</name>
    <dbReference type="NCBI Taxonomy" id="441119"/>
    <lineage>
        <taxon>Bacteria</taxon>
        <taxon>Pseudomonadati</taxon>
        <taxon>Pseudomonadota</taxon>
        <taxon>Alphaproteobacteria</taxon>
        <taxon>Rhodobacterales</taxon>
        <taxon>Roseobacteraceae</taxon>
        <taxon>Tranquillimonas</taxon>
    </lineage>
</organism>
<name>A0A1I5RTT5_9RHOB</name>
<dbReference type="Proteomes" id="UP000199356">
    <property type="component" value="Unassembled WGS sequence"/>
</dbReference>
<gene>
    <name evidence="1" type="ORF">SAMN04488047_10982</name>
</gene>
<sequence length="126" mass="14258">MQIITAKSRVLDVPRIWARRPLTIDGDARLRLESDGEVSVLAPVRPRFLGRFRDVRYERVGRLEPRLTAVMAPLLAERRRVRVRLVDVPAPFERAAEPAIWVSVWGDVEMARVRPAGGSRPRALAG</sequence>
<keyword evidence="2" id="KW-1185">Reference proteome</keyword>
<dbReference type="STRING" id="441119.SAMN04488047_10982"/>
<dbReference type="AlphaFoldDB" id="A0A1I5RTT5"/>
<protein>
    <submittedName>
        <fullName evidence="1">Uncharacterized protein</fullName>
    </submittedName>
</protein>
<accession>A0A1I5RTT5</accession>
<proteinExistence type="predicted"/>
<dbReference type="OrthoDB" id="9990775at2"/>
<dbReference type="EMBL" id="FOXA01000009">
    <property type="protein sequence ID" value="SFP61790.1"/>
    <property type="molecule type" value="Genomic_DNA"/>
</dbReference>
<reference evidence="1 2" key="1">
    <citation type="submission" date="2016-10" db="EMBL/GenBank/DDBJ databases">
        <authorList>
            <person name="de Groot N.N."/>
        </authorList>
    </citation>
    <scope>NUCLEOTIDE SEQUENCE [LARGE SCALE GENOMIC DNA]</scope>
    <source>
        <strain evidence="1 2">DSM 19547</strain>
    </source>
</reference>